<feature type="compositionally biased region" description="Polar residues" evidence="1">
    <location>
        <begin position="102"/>
        <end position="121"/>
    </location>
</feature>
<feature type="compositionally biased region" description="Acidic residues" evidence="1">
    <location>
        <begin position="162"/>
        <end position="171"/>
    </location>
</feature>
<comment type="caution">
    <text evidence="2">The sequence shown here is derived from an EMBL/GenBank/DDBJ whole genome shotgun (WGS) entry which is preliminary data.</text>
</comment>
<name>A0A314ZEZ8_PRUYE</name>
<organism evidence="2 3">
    <name type="scientific">Prunus yedoensis var. nudiflora</name>
    <dbReference type="NCBI Taxonomy" id="2094558"/>
    <lineage>
        <taxon>Eukaryota</taxon>
        <taxon>Viridiplantae</taxon>
        <taxon>Streptophyta</taxon>
        <taxon>Embryophyta</taxon>
        <taxon>Tracheophyta</taxon>
        <taxon>Spermatophyta</taxon>
        <taxon>Magnoliopsida</taxon>
        <taxon>eudicotyledons</taxon>
        <taxon>Gunneridae</taxon>
        <taxon>Pentapetalae</taxon>
        <taxon>rosids</taxon>
        <taxon>fabids</taxon>
        <taxon>Rosales</taxon>
        <taxon>Rosaceae</taxon>
        <taxon>Amygdaloideae</taxon>
        <taxon>Amygdaleae</taxon>
        <taxon>Prunus</taxon>
    </lineage>
</organism>
<reference evidence="2 3" key="1">
    <citation type="submission" date="2018-02" db="EMBL/GenBank/DDBJ databases">
        <title>Draft genome of wild Prunus yedoensis var. nudiflora.</title>
        <authorList>
            <person name="Baek S."/>
            <person name="Kim J.-H."/>
            <person name="Choi K."/>
            <person name="Kim G.-B."/>
            <person name="Cho A."/>
            <person name="Jang H."/>
            <person name="Shin C.-H."/>
            <person name="Yu H.-J."/>
            <person name="Mun J.-H."/>
        </authorList>
    </citation>
    <scope>NUCLEOTIDE SEQUENCE [LARGE SCALE GENOMIC DNA]</scope>
    <source>
        <strain evidence="3">cv. Jeju island</strain>
        <tissue evidence="2">Leaf</tissue>
    </source>
</reference>
<feature type="region of interest" description="Disordered" evidence="1">
    <location>
        <begin position="140"/>
        <end position="171"/>
    </location>
</feature>
<evidence type="ECO:0000313" key="3">
    <source>
        <dbReference type="Proteomes" id="UP000250321"/>
    </source>
</evidence>
<dbReference type="PANTHER" id="PTHR36335">
    <property type="entry name" value="CHAPERONE DNAJ-DOMAIN SUPERFAMILY PROTEIN"/>
    <property type="match status" value="1"/>
</dbReference>
<protein>
    <submittedName>
        <fullName evidence="2">Dentin sialophosphoprotein</fullName>
    </submittedName>
</protein>
<feature type="region of interest" description="Disordered" evidence="1">
    <location>
        <begin position="99"/>
        <end position="125"/>
    </location>
</feature>
<gene>
    <name evidence="2" type="ORF">Pyn_14739</name>
</gene>
<dbReference type="PANTHER" id="PTHR36335:SF1">
    <property type="entry name" value="CHAPERONE DNAJ-DOMAIN SUPERFAMILY PROTEIN"/>
    <property type="match status" value="1"/>
</dbReference>
<sequence>MRRRGPSREFSELRSCSGKKTVESCKVKGDVDKVVFIDLEDEDVIDVDYPESLQPQSRGSSTLRKDGKSKFCSFIYIDDDNDDDNYVTPVISVEEVGDLDSDATSSKSSFPASNYRQNSVASDGDECQVVQENGSALKRSSCKQTRAGKAPGRNRYGLGFESESDSSDSDYSDCELIEGSYGKLHEHWEKASQKRKHLFIMVNLVQLIELVDLDLIVIPMLMLK</sequence>
<keyword evidence="3" id="KW-1185">Reference proteome</keyword>
<evidence type="ECO:0000313" key="2">
    <source>
        <dbReference type="EMBL" id="PQQ17033.1"/>
    </source>
</evidence>
<dbReference type="EMBL" id="PJQY01000165">
    <property type="protein sequence ID" value="PQQ17033.1"/>
    <property type="molecule type" value="Genomic_DNA"/>
</dbReference>
<accession>A0A314ZEZ8</accession>
<proteinExistence type="predicted"/>
<dbReference type="STRING" id="2094558.A0A314ZEZ8"/>
<evidence type="ECO:0000256" key="1">
    <source>
        <dbReference type="SAM" id="MobiDB-lite"/>
    </source>
</evidence>
<dbReference type="Proteomes" id="UP000250321">
    <property type="component" value="Unassembled WGS sequence"/>
</dbReference>
<dbReference type="OrthoDB" id="498970at2759"/>
<dbReference type="AlphaFoldDB" id="A0A314ZEZ8"/>